<dbReference type="Pfam" id="PF01609">
    <property type="entry name" value="DDE_Tnp_1"/>
    <property type="match status" value="1"/>
</dbReference>
<evidence type="ECO:0000259" key="2">
    <source>
        <dbReference type="Pfam" id="PF13340"/>
    </source>
</evidence>
<dbReference type="PANTHER" id="PTHR30007">
    <property type="entry name" value="PHP DOMAIN PROTEIN"/>
    <property type="match status" value="1"/>
</dbReference>
<feature type="domain" description="Transposase IS4-like" evidence="1">
    <location>
        <begin position="95"/>
        <end position="175"/>
    </location>
</feature>
<feature type="domain" description="Insertion element IS402-like" evidence="2">
    <location>
        <begin position="8"/>
        <end position="73"/>
    </location>
</feature>
<dbReference type="GO" id="GO:0004803">
    <property type="term" value="F:transposase activity"/>
    <property type="evidence" value="ECO:0007669"/>
    <property type="project" value="InterPro"/>
</dbReference>
<dbReference type="PANTHER" id="PTHR30007:SF0">
    <property type="entry name" value="TRANSPOSASE"/>
    <property type="match status" value="1"/>
</dbReference>
<reference evidence="4" key="1">
    <citation type="submission" date="2016-11" db="EMBL/GenBank/DDBJ databases">
        <authorList>
            <person name="Varghese N."/>
            <person name="Submissions S."/>
        </authorList>
    </citation>
    <scope>NUCLEOTIDE SEQUENCE [LARGE SCALE GENOMIC DNA]</scope>
    <source>
        <strain evidence="4">DSM 26899</strain>
    </source>
</reference>
<keyword evidence="4" id="KW-1185">Reference proteome</keyword>
<dbReference type="RefSeq" id="WP_228433936.1">
    <property type="nucleotide sequence ID" value="NZ_FRAV01000064.1"/>
</dbReference>
<proteinExistence type="predicted"/>
<evidence type="ECO:0000259" key="1">
    <source>
        <dbReference type="Pfam" id="PF01609"/>
    </source>
</evidence>
<sequence length="212" mass="24647">MIYPKDLTLTQWQFIKKTLDFDDRKRKYDLCIIWNAIYYIVKTGCQLRILPSNYPKWQLVYYYYSKWSNLELFVLLLTNLRETVRVKIGQNAEASLGIIDSQSGCYGNNRSLSGFDGNKKIKGITRHVIVDKNGFLLAVMVSVASFHDSKAALLLMRTLHYLLVSVKVILADRAIEEILLKKQKINLVTSFRSFYGPIIKKNFQTCTQKMDR</sequence>
<dbReference type="AlphaFoldDB" id="A0A1M7KIZ2"/>
<protein>
    <submittedName>
        <fullName evidence="3">Transposase</fullName>
    </submittedName>
</protein>
<dbReference type="STRING" id="1302687.SAMN05444267_10641"/>
<evidence type="ECO:0000313" key="3">
    <source>
        <dbReference type="EMBL" id="SHM65223.1"/>
    </source>
</evidence>
<organism evidence="3 4">
    <name type="scientific">Chryseobacterium polytrichastri</name>
    <dbReference type="NCBI Taxonomy" id="1302687"/>
    <lineage>
        <taxon>Bacteria</taxon>
        <taxon>Pseudomonadati</taxon>
        <taxon>Bacteroidota</taxon>
        <taxon>Flavobacteriia</taxon>
        <taxon>Flavobacteriales</taxon>
        <taxon>Weeksellaceae</taxon>
        <taxon>Chryseobacterium group</taxon>
        <taxon>Chryseobacterium</taxon>
    </lineage>
</organism>
<name>A0A1M7KIZ2_9FLAO</name>
<dbReference type="EMBL" id="FRAV01000064">
    <property type="protein sequence ID" value="SHM65223.1"/>
    <property type="molecule type" value="Genomic_DNA"/>
</dbReference>
<dbReference type="Proteomes" id="UP000184364">
    <property type="component" value="Unassembled WGS sequence"/>
</dbReference>
<gene>
    <name evidence="3" type="ORF">SAMN05444267_10641</name>
</gene>
<dbReference type="Pfam" id="PF13340">
    <property type="entry name" value="DUF4096"/>
    <property type="match status" value="1"/>
</dbReference>
<evidence type="ECO:0000313" key="4">
    <source>
        <dbReference type="Proteomes" id="UP000184364"/>
    </source>
</evidence>
<dbReference type="GO" id="GO:0006313">
    <property type="term" value="P:DNA transposition"/>
    <property type="evidence" value="ECO:0007669"/>
    <property type="project" value="InterPro"/>
</dbReference>
<dbReference type="InterPro" id="IPR025161">
    <property type="entry name" value="IS402-like_dom"/>
</dbReference>
<dbReference type="InterPro" id="IPR002559">
    <property type="entry name" value="Transposase_11"/>
</dbReference>
<dbReference type="GO" id="GO:0003677">
    <property type="term" value="F:DNA binding"/>
    <property type="evidence" value="ECO:0007669"/>
    <property type="project" value="InterPro"/>
</dbReference>
<accession>A0A1M7KIZ2</accession>